<gene>
    <name evidence="1" type="ORF">SAMN04487977_10758</name>
</gene>
<protein>
    <submittedName>
        <fullName evidence="1">Uncharacterized protein</fullName>
    </submittedName>
</protein>
<dbReference type="EMBL" id="FOFU01000007">
    <property type="protein sequence ID" value="SEQ63168.1"/>
    <property type="molecule type" value="Genomic_DNA"/>
</dbReference>
<organism evidence="1 2">
    <name type="scientific">Treponema bryantii</name>
    <dbReference type="NCBI Taxonomy" id="163"/>
    <lineage>
        <taxon>Bacteria</taxon>
        <taxon>Pseudomonadati</taxon>
        <taxon>Spirochaetota</taxon>
        <taxon>Spirochaetia</taxon>
        <taxon>Spirochaetales</taxon>
        <taxon>Treponemataceae</taxon>
        <taxon>Treponema</taxon>
    </lineage>
</organism>
<reference evidence="1 2" key="1">
    <citation type="submission" date="2016-10" db="EMBL/GenBank/DDBJ databases">
        <authorList>
            <person name="de Groot N.N."/>
        </authorList>
    </citation>
    <scope>NUCLEOTIDE SEQUENCE [LARGE SCALE GENOMIC DNA]</scope>
    <source>
        <strain evidence="1 2">B25</strain>
    </source>
</reference>
<dbReference type="InterPro" id="IPR024229">
    <property type="entry name" value="DUF3781"/>
</dbReference>
<dbReference type="Proteomes" id="UP000182360">
    <property type="component" value="Unassembled WGS sequence"/>
</dbReference>
<dbReference type="RefSeq" id="WP_074644396.1">
    <property type="nucleotide sequence ID" value="NZ_FOFU01000007.1"/>
</dbReference>
<name>A0A1H9HLI8_9SPIR</name>
<dbReference type="Pfam" id="PF12636">
    <property type="entry name" value="DUF3781"/>
    <property type="match status" value="1"/>
</dbReference>
<evidence type="ECO:0000313" key="2">
    <source>
        <dbReference type="Proteomes" id="UP000182360"/>
    </source>
</evidence>
<accession>A0A1H9HLI8</accession>
<sequence>MKNDLIENIEKLHTTPMGVERIRRNLSLGNDEKDVIAFCRQKILDIRSVITRHGKNWYVKIDDCIITVNAYSYTIITAHKAQKQEVLYYVVVEFYSKIKISTNSYDKSSDNAIFLTYTYHQEIKKWMHRELEN</sequence>
<keyword evidence="2" id="KW-1185">Reference proteome</keyword>
<evidence type="ECO:0000313" key="1">
    <source>
        <dbReference type="EMBL" id="SEQ63168.1"/>
    </source>
</evidence>
<proteinExistence type="predicted"/>
<dbReference type="AlphaFoldDB" id="A0A1H9HLI8"/>